<organism evidence="2 3">
    <name type="scientific">Frondihabitans cladoniiphilus</name>
    <dbReference type="NCBI Taxonomy" id="715785"/>
    <lineage>
        <taxon>Bacteria</taxon>
        <taxon>Bacillati</taxon>
        <taxon>Actinomycetota</taxon>
        <taxon>Actinomycetes</taxon>
        <taxon>Micrococcales</taxon>
        <taxon>Microbacteriaceae</taxon>
        <taxon>Frondihabitans</taxon>
    </lineage>
</organism>
<dbReference type="Proteomes" id="UP001501295">
    <property type="component" value="Unassembled WGS sequence"/>
</dbReference>
<reference evidence="3" key="1">
    <citation type="journal article" date="2019" name="Int. J. Syst. Evol. Microbiol.">
        <title>The Global Catalogue of Microorganisms (GCM) 10K type strain sequencing project: providing services to taxonomists for standard genome sequencing and annotation.</title>
        <authorList>
            <consortium name="The Broad Institute Genomics Platform"/>
            <consortium name="The Broad Institute Genome Sequencing Center for Infectious Disease"/>
            <person name="Wu L."/>
            <person name="Ma J."/>
        </authorList>
    </citation>
    <scope>NUCLEOTIDE SEQUENCE [LARGE SCALE GENOMIC DNA]</scope>
    <source>
        <strain evidence="3">JCM 18956</strain>
    </source>
</reference>
<evidence type="ECO:0000259" key="1">
    <source>
        <dbReference type="Pfam" id="PF13020"/>
    </source>
</evidence>
<gene>
    <name evidence="2" type="ORF">GCM10025780_37750</name>
</gene>
<name>A0ABP8WDA0_9MICO</name>
<sequence>MAHLPSAGVPRTRALLAGLSQYSDLTPTQYEESLSWLQRSQLFDLGGRQTRLVTNSEQLLEATLLLDSPAWFADADVLIQDETELPEDVLAAGKALGLDEVTTYSVIRRVWGKVDTELRRQIGDAGEEALLELLRQSVSARVDHVAAESDGYGYDISVTTDDFQCHLEVKATTRLNRSTFHLSRNEFETMKRDADWCLVLVTLDRDLKLIGPIRAISRPWIQRTAPTDTSWESKWEAARFNVPSEEQIPGIQQLRVVIGDASSPLITGRIV</sequence>
<evidence type="ECO:0000313" key="3">
    <source>
        <dbReference type="Proteomes" id="UP001501295"/>
    </source>
</evidence>
<evidence type="ECO:0000313" key="2">
    <source>
        <dbReference type="EMBL" id="GAA4687305.1"/>
    </source>
</evidence>
<protein>
    <recommendedName>
        <fullName evidence="1">Protein NO VEIN C-terminal domain-containing protein</fullName>
    </recommendedName>
</protein>
<keyword evidence="3" id="KW-1185">Reference proteome</keyword>
<accession>A0ABP8WDA0</accession>
<dbReference type="InterPro" id="IPR024975">
    <property type="entry name" value="NOV_C"/>
</dbReference>
<proteinExistence type="predicted"/>
<feature type="domain" description="Protein NO VEIN C-terminal" evidence="1">
    <location>
        <begin position="126"/>
        <end position="204"/>
    </location>
</feature>
<dbReference type="Pfam" id="PF13020">
    <property type="entry name" value="NOV_C"/>
    <property type="match status" value="1"/>
</dbReference>
<comment type="caution">
    <text evidence="2">The sequence shown here is derived from an EMBL/GenBank/DDBJ whole genome shotgun (WGS) entry which is preliminary data.</text>
</comment>
<dbReference type="EMBL" id="BAABLM010000014">
    <property type="protein sequence ID" value="GAA4687305.1"/>
    <property type="molecule type" value="Genomic_DNA"/>
</dbReference>